<feature type="domain" description="Aldehyde oxidase/xanthine dehydrogenase second molybdopterin binding" evidence="1">
    <location>
        <begin position="193"/>
        <end position="281"/>
    </location>
</feature>
<dbReference type="InterPro" id="IPR016208">
    <property type="entry name" value="Ald_Oxase/xanthine_DH-like"/>
</dbReference>
<dbReference type="AlphaFoldDB" id="A0A3P6RXE5"/>
<protein>
    <recommendedName>
        <fullName evidence="1">Aldehyde oxidase/xanthine dehydrogenase second molybdopterin binding domain-containing protein</fullName>
    </recommendedName>
</protein>
<gene>
    <name evidence="2" type="ORF">CGOC_LOCUS816</name>
</gene>
<organism evidence="2 3">
    <name type="scientific">Cylicostephanus goldi</name>
    <name type="common">Nematode worm</name>
    <dbReference type="NCBI Taxonomy" id="71465"/>
    <lineage>
        <taxon>Eukaryota</taxon>
        <taxon>Metazoa</taxon>
        <taxon>Ecdysozoa</taxon>
        <taxon>Nematoda</taxon>
        <taxon>Chromadorea</taxon>
        <taxon>Rhabditida</taxon>
        <taxon>Rhabditina</taxon>
        <taxon>Rhabditomorpha</taxon>
        <taxon>Strongyloidea</taxon>
        <taxon>Strongylidae</taxon>
        <taxon>Cylicostephanus</taxon>
    </lineage>
</organism>
<dbReference type="SUPFAM" id="SSF56003">
    <property type="entry name" value="Molybdenum cofactor-binding domain"/>
    <property type="match status" value="1"/>
</dbReference>
<dbReference type="PANTHER" id="PTHR11908">
    <property type="entry name" value="XANTHINE DEHYDROGENASE"/>
    <property type="match status" value="1"/>
</dbReference>
<dbReference type="Gene3D" id="3.30.365.10">
    <property type="entry name" value="Aldehyde oxidase/xanthine dehydrogenase, molybdopterin binding domain"/>
    <property type="match status" value="2"/>
</dbReference>
<dbReference type="InterPro" id="IPR046867">
    <property type="entry name" value="AldOxase/xan_DH_MoCoBD2"/>
</dbReference>
<name>A0A3P6RXE5_CYLGO</name>
<evidence type="ECO:0000313" key="3">
    <source>
        <dbReference type="Proteomes" id="UP000271889"/>
    </source>
</evidence>
<sequence>MSPSCFSCIRSGAFQLPLDMITIIDCGTDKTANAPETGGSQNADTHGKAVKVRSQAGVDLTSEAAVCCEKLLEVLEPVLKEEPDWKKAIIKAYARKLKLQASEHITSQWLDGLYANHREGNVELNEGISEVNLISQHIYEKRGIEYSRKTHNLDGFACLHRIKCPVLNMRHGAYSFILWLSSIEREKYGIPEDSPTYQTSGVACVMSELDCRTGEQKLLSVDVVLDVGRSLNPAIDIGQIEGAFMQGYGLMTSEELTYDDNGKLIQDSMYKYKIPTPATVPRRFRVKLLKDSDTFVEQVYSSKGIGEPPLMLSVTALASLRYAINARRRDLGFSDFIELSAPLTTAKIISFCNP</sequence>
<accession>A0A3P6RXE5</accession>
<evidence type="ECO:0000259" key="1">
    <source>
        <dbReference type="Pfam" id="PF20256"/>
    </source>
</evidence>
<dbReference type="PANTHER" id="PTHR11908:SF139">
    <property type="entry name" value="XANTHINE DEHYDROGENASE-RELATED"/>
    <property type="match status" value="1"/>
</dbReference>
<proteinExistence type="predicted"/>
<dbReference type="Proteomes" id="UP000271889">
    <property type="component" value="Unassembled WGS sequence"/>
</dbReference>
<dbReference type="InterPro" id="IPR037165">
    <property type="entry name" value="AldOxase/xan_DH_Mopterin-bd_sf"/>
</dbReference>
<dbReference type="EMBL" id="UYRV01001270">
    <property type="protein sequence ID" value="VDK46618.1"/>
    <property type="molecule type" value="Genomic_DNA"/>
</dbReference>
<evidence type="ECO:0000313" key="2">
    <source>
        <dbReference type="EMBL" id="VDK46618.1"/>
    </source>
</evidence>
<dbReference type="GO" id="GO:0016491">
    <property type="term" value="F:oxidoreductase activity"/>
    <property type="evidence" value="ECO:0007669"/>
    <property type="project" value="InterPro"/>
</dbReference>
<reference evidence="2 3" key="1">
    <citation type="submission" date="2018-11" db="EMBL/GenBank/DDBJ databases">
        <authorList>
            <consortium name="Pathogen Informatics"/>
        </authorList>
    </citation>
    <scope>NUCLEOTIDE SEQUENCE [LARGE SCALE GENOMIC DNA]</scope>
</reference>
<dbReference type="OrthoDB" id="8300278at2759"/>
<keyword evidence="3" id="KW-1185">Reference proteome</keyword>
<dbReference type="Pfam" id="PF20256">
    <property type="entry name" value="MoCoBD_2"/>
    <property type="match status" value="1"/>
</dbReference>
<dbReference type="GO" id="GO:0005506">
    <property type="term" value="F:iron ion binding"/>
    <property type="evidence" value="ECO:0007669"/>
    <property type="project" value="InterPro"/>
</dbReference>